<evidence type="ECO:0000259" key="1">
    <source>
        <dbReference type="PROSITE" id="PS50213"/>
    </source>
</evidence>
<name>A0A7R9BYX7_9CRUS</name>
<accession>A0A7R9BYX7</accession>
<dbReference type="EMBL" id="CAJPEX010007340">
    <property type="protein sequence ID" value="CAG0924362.1"/>
    <property type="molecule type" value="Genomic_DNA"/>
</dbReference>
<dbReference type="SMART" id="SM00554">
    <property type="entry name" value="FAS1"/>
    <property type="match status" value="1"/>
</dbReference>
<sequence>MLQVRSASPDVSVWFHAFGPPDNVTLSVDAAGVNASIVSPDLAASNGILYVIDHVLGIPYQNVFKKLSTDPMMKITYDLGTQRNFNEQMEDDKKKFTFFVPSNEAWEKQQSKNPSAMKKIMMGAFPGNTKMILERHLMANEAMELEEMVKQGKVQMARGGTIQVTKDNGAKNRNKVAPQANNKGKPESGTRYLVEWDGIVAEVERGDIECTNGYIHVIRDVLMKDKDVQVNTAAVPVGATSGFLSFTLLSFLAAKLLSL</sequence>
<dbReference type="Gene3D" id="2.30.180.10">
    <property type="entry name" value="FAS1 domain"/>
    <property type="match status" value="2"/>
</dbReference>
<dbReference type="EMBL" id="OA889377">
    <property type="protein sequence ID" value="CAD7284210.1"/>
    <property type="molecule type" value="Genomic_DNA"/>
</dbReference>
<dbReference type="InterPro" id="IPR050904">
    <property type="entry name" value="Adhesion/Biosynth-related"/>
</dbReference>
<keyword evidence="3" id="KW-1185">Reference proteome</keyword>
<organism evidence="2">
    <name type="scientific">Notodromas monacha</name>
    <dbReference type="NCBI Taxonomy" id="399045"/>
    <lineage>
        <taxon>Eukaryota</taxon>
        <taxon>Metazoa</taxon>
        <taxon>Ecdysozoa</taxon>
        <taxon>Arthropoda</taxon>
        <taxon>Crustacea</taxon>
        <taxon>Oligostraca</taxon>
        <taxon>Ostracoda</taxon>
        <taxon>Podocopa</taxon>
        <taxon>Podocopida</taxon>
        <taxon>Cypridocopina</taxon>
        <taxon>Cypridoidea</taxon>
        <taxon>Cyprididae</taxon>
        <taxon>Notodromas</taxon>
    </lineage>
</organism>
<dbReference type="InterPro" id="IPR036378">
    <property type="entry name" value="FAS1_dom_sf"/>
</dbReference>
<reference evidence="2" key="1">
    <citation type="submission" date="2020-11" db="EMBL/GenBank/DDBJ databases">
        <authorList>
            <person name="Tran Van P."/>
        </authorList>
    </citation>
    <scope>NUCLEOTIDE SEQUENCE</scope>
</reference>
<evidence type="ECO:0000313" key="3">
    <source>
        <dbReference type="Proteomes" id="UP000678499"/>
    </source>
</evidence>
<dbReference type="InterPro" id="IPR000782">
    <property type="entry name" value="FAS1_domain"/>
</dbReference>
<dbReference type="SUPFAM" id="SSF82153">
    <property type="entry name" value="FAS1 domain"/>
    <property type="match status" value="1"/>
</dbReference>
<protein>
    <recommendedName>
        <fullName evidence="1">FAS1 domain-containing protein</fullName>
    </recommendedName>
</protein>
<dbReference type="AlphaFoldDB" id="A0A7R9BYX7"/>
<evidence type="ECO:0000313" key="2">
    <source>
        <dbReference type="EMBL" id="CAD7284210.1"/>
    </source>
</evidence>
<dbReference type="Pfam" id="PF02469">
    <property type="entry name" value="Fasciclin"/>
    <property type="match status" value="1"/>
</dbReference>
<dbReference type="PROSITE" id="PS50213">
    <property type="entry name" value="FAS1"/>
    <property type="match status" value="1"/>
</dbReference>
<gene>
    <name evidence="2" type="ORF">NMOB1V02_LOCUS11817</name>
</gene>
<dbReference type="OrthoDB" id="6368361at2759"/>
<dbReference type="PANTHER" id="PTHR10900:SF77">
    <property type="entry name" value="FI19380P1"/>
    <property type="match status" value="1"/>
</dbReference>
<dbReference type="PANTHER" id="PTHR10900">
    <property type="entry name" value="PERIOSTIN-RELATED"/>
    <property type="match status" value="1"/>
</dbReference>
<dbReference type="Proteomes" id="UP000678499">
    <property type="component" value="Unassembled WGS sequence"/>
</dbReference>
<proteinExistence type="predicted"/>
<feature type="domain" description="FAS1" evidence="1">
    <location>
        <begin position="60"/>
        <end position="222"/>
    </location>
</feature>